<dbReference type="HOGENOM" id="CLU_023978_1_1_9"/>
<dbReference type="PANTHER" id="PTHR43630">
    <property type="entry name" value="POLY-BETA-1,6-N-ACETYL-D-GLUCOSAMINE SYNTHASE"/>
    <property type="match status" value="1"/>
</dbReference>
<dbReference type="OrthoDB" id="9797391at2"/>
<dbReference type="PANTHER" id="PTHR43630:SF1">
    <property type="entry name" value="POLY-BETA-1,6-N-ACETYL-D-GLUCOSAMINE SYNTHASE"/>
    <property type="match status" value="1"/>
</dbReference>
<name>G8M366_ACECE</name>
<dbReference type="CDD" id="cd06438">
    <property type="entry name" value="EpsO_like"/>
    <property type="match status" value="1"/>
</dbReference>
<dbReference type="InterPro" id="IPR029044">
    <property type="entry name" value="Nucleotide-diphossugar_trans"/>
</dbReference>
<dbReference type="Proteomes" id="UP000005435">
    <property type="component" value="Chromosome"/>
</dbReference>
<dbReference type="RefSeq" id="WP_014256886.1">
    <property type="nucleotide sequence ID" value="NC_016627.1"/>
</dbReference>
<proteinExistence type="inferred from homology"/>
<keyword evidence="3 5" id="KW-0808">Transferase</keyword>
<keyword evidence="6" id="KW-1185">Reference proteome</keyword>
<dbReference type="EMBL" id="CP003065">
    <property type="protein sequence ID" value="AEV70386.1"/>
    <property type="molecule type" value="Genomic_DNA"/>
</dbReference>
<dbReference type="Pfam" id="PF13641">
    <property type="entry name" value="Glyco_tranf_2_3"/>
    <property type="match status" value="1"/>
</dbReference>
<reference evidence="5 6" key="2">
    <citation type="journal article" date="2012" name="Stand. Genomic Sci.">
        <title>Complete Genome Sequence of Clostridium clariflavum DSM 19732.</title>
        <authorList>
            <person name="Izquierdo J.A."/>
            <person name="Goodwin L."/>
            <person name="Davenport K.W."/>
            <person name="Teshima H."/>
            <person name="Bruce D."/>
            <person name="Detter C."/>
            <person name="Tapia R."/>
            <person name="Han S."/>
            <person name="Land M."/>
            <person name="Hauser L."/>
            <person name="Jeffries C.D."/>
            <person name="Han J."/>
            <person name="Pitluck S."/>
            <person name="Nolan M."/>
            <person name="Chen A."/>
            <person name="Huntemann M."/>
            <person name="Mavromatis K."/>
            <person name="Mikhailova N."/>
            <person name="Liolios K."/>
            <person name="Woyke T."/>
            <person name="Lynd L.R."/>
        </authorList>
    </citation>
    <scope>NUCLEOTIDE SEQUENCE [LARGE SCALE GENOMIC DNA]</scope>
    <source>
        <strain evidence="6">DSM 19732 / NBRC 101661 / EBR45</strain>
    </source>
</reference>
<evidence type="ECO:0000256" key="3">
    <source>
        <dbReference type="ARBA" id="ARBA00022679"/>
    </source>
</evidence>
<evidence type="ECO:0000313" key="5">
    <source>
        <dbReference type="EMBL" id="AEV70386.1"/>
    </source>
</evidence>
<organism evidence="5 6">
    <name type="scientific">Acetivibrio clariflavus (strain DSM 19732 / NBRC 101661 / EBR45)</name>
    <name type="common">Clostridium clariflavum</name>
    <dbReference type="NCBI Taxonomy" id="720554"/>
    <lineage>
        <taxon>Bacteria</taxon>
        <taxon>Bacillati</taxon>
        <taxon>Bacillota</taxon>
        <taxon>Clostridia</taxon>
        <taxon>Eubacteriales</taxon>
        <taxon>Oscillospiraceae</taxon>
        <taxon>Acetivibrio</taxon>
    </lineage>
</organism>
<keyword evidence="2" id="KW-0328">Glycosyltransferase</keyword>
<comment type="similarity">
    <text evidence="1">Belongs to the glycosyltransferase 2 family.</text>
</comment>
<feature type="transmembrane region" description="Helical" evidence="4">
    <location>
        <begin position="346"/>
        <end position="366"/>
    </location>
</feature>
<feature type="transmembrane region" description="Helical" evidence="4">
    <location>
        <begin position="311"/>
        <end position="334"/>
    </location>
</feature>
<evidence type="ECO:0000313" key="6">
    <source>
        <dbReference type="Proteomes" id="UP000005435"/>
    </source>
</evidence>
<dbReference type="Gene3D" id="3.90.550.10">
    <property type="entry name" value="Spore Coat Polysaccharide Biosynthesis Protein SpsA, Chain A"/>
    <property type="match status" value="1"/>
</dbReference>
<protein>
    <submittedName>
        <fullName evidence="5">Glycosyl transferase</fullName>
    </submittedName>
</protein>
<feature type="transmembrane region" description="Helical" evidence="4">
    <location>
        <begin position="205"/>
        <end position="225"/>
    </location>
</feature>
<gene>
    <name evidence="5" type="ordered locus">Clocl_3946</name>
</gene>
<feature type="transmembrane region" description="Helical" evidence="4">
    <location>
        <begin position="378"/>
        <end position="397"/>
    </location>
</feature>
<sequence>MLLNSDLQIFEFFIDSILFVLQFIIVPVAIYLFVISIFGWVKRKEESADNYPPVNRFAIVVAAHNEEKVIGNIVRNLTRLDYPAHLYDIFVIADNCSDNTYKIARENGAIAFERFDDKKRGKGFALEWMFEKIFKMEKHYDAVCVLDADNLVSLNFLKEMNKQLCKGHKVIQGYLDSKNPNDSFIAASYSATFWTNNRIFQLARYYLGLSCVLGGTGFVVSTDLLKEIGWGATSLTEDLEFTIKLVLKGEKVYWSHEAVVYDEKPLTMKQSWRQRKRWMQGQADCACRYFKALLSKAIKEKDIVAFDNAVYVVYPLFVVLGGLVMLGNFLKLLFFTEMSEIFDIKFGYAVIMFLVTTYMGIIFIALEGKLSWKILGYYILYPFYNITWIPIMVQGYIDRNKKEWVHTLHTRALDLSDIRNLGKAG</sequence>
<reference evidence="6" key="1">
    <citation type="submission" date="2011-12" db="EMBL/GenBank/DDBJ databases">
        <title>Complete sequence of Clostridium clariflavum DSM 19732.</title>
        <authorList>
            <consortium name="US DOE Joint Genome Institute"/>
            <person name="Lucas S."/>
            <person name="Han J."/>
            <person name="Lapidus A."/>
            <person name="Cheng J.-F."/>
            <person name="Goodwin L."/>
            <person name="Pitluck S."/>
            <person name="Peters L."/>
            <person name="Teshima H."/>
            <person name="Detter J.C."/>
            <person name="Han C."/>
            <person name="Tapia R."/>
            <person name="Land M."/>
            <person name="Hauser L."/>
            <person name="Kyrpides N."/>
            <person name="Ivanova N."/>
            <person name="Pagani I."/>
            <person name="Kitzmiller T."/>
            <person name="Lynd L."/>
            <person name="Izquierdo J."/>
            <person name="Woyke T."/>
        </authorList>
    </citation>
    <scope>NUCLEOTIDE SEQUENCE [LARGE SCALE GENOMIC DNA]</scope>
    <source>
        <strain evidence="6">DSM 19732 / NBRC 101661 / EBR45</strain>
    </source>
</reference>
<dbReference type="GO" id="GO:0016757">
    <property type="term" value="F:glycosyltransferase activity"/>
    <property type="evidence" value="ECO:0007669"/>
    <property type="project" value="UniProtKB-KW"/>
</dbReference>
<dbReference type="KEGG" id="ccl:Clocl_3946"/>
<accession>G8M366</accession>
<keyword evidence="4" id="KW-0812">Transmembrane</keyword>
<dbReference type="AlphaFoldDB" id="G8M366"/>
<feature type="transmembrane region" description="Helical" evidence="4">
    <location>
        <begin position="12"/>
        <end position="41"/>
    </location>
</feature>
<dbReference type="eggNOG" id="COG1215">
    <property type="taxonomic scope" value="Bacteria"/>
</dbReference>
<keyword evidence="4" id="KW-0472">Membrane</keyword>
<dbReference type="SUPFAM" id="SSF53448">
    <property type="entry name" value="Nucleotide-diphospho-sugar transferases"/>
    <property type="match status" value="1"/>
</dbReference>
<evidence type="ECO:0000256" key="4">
    <source>
        <dbReference type="SAM" id="Phobius"/>
    </source>
</evidence>
<dbReference type="STRING" id="720554.Clocl_3946"/>
<evidence type="ECO:0000256" key="2">
    <source>
        <dbReference type="ARBA" id="ARBA00022676"/>
    </source>
</evidence>
<evidence type="ECO:0000256" key="1">
    <source>
        <dbReference type="ARBA" id="ARBA00006739"/>
    </source>
</evidence>
<keyword evidence="4" id="KW-1133">Transmembrane helix</keyword>